<name>A0AAD6WC56_9ROSI</name>
<dbReference type="EMBL" id="JAQIZT010000002">
    <property type="protein sequence ID" value="KAJ7006396.1"/>
    <property type="molecule type" value="Genomic_DNA"/>
</dbReference>
<protein>
    <submittedName>
        <fullName evidence="1">Uncharacterized protein</fullName>
    </submittedName>
</protein>
<keyword evidence="2" id="KW-1185">Reference proteome</keyword>
<gene>
    <name evidence="1" type="ORF">NC653_005674</name>
</gene>
<proteinExistence type="predicted"/>
<evidence type="ECO:0000313" key="2">
    <source>
        <dbReference type="Proteomes" id="UP001164929"/>
    </source>
</evidence>
<reference evidence="1" key="1">
    <citation type="journal article" date="2023" name="Mol. Ecol. Resour.">
        <title>Chromosome-level genome assembly of a triploid poplar Populus alba 'Berolinensis'.</title>
        <authorList>
            <person name="Chen S."/>
            <person name="Yu Y."/>
            <person name="Wang X."/>
            <person name="Wang S."/>
            <person name="Zhang T."/>
            <person name="Zhou Y."/>
            <person name="He R."/>
            <person name="Meng N."/>
            <person name="Wang Y."/>
            <person name="Liu W."/>
            <person name="Liu Z."/>
            <person name="Liu J."/>
            <person name="Guo Q."/>
            <person name="Huang H."/>
            <person name="Sederoff R.R."/>
            <person name="Wang G."/>
            <person name="Qu G."/>
            <person name="Chen S."/>
        </authorList>
    </citation>
    <scope>NUCLEOTIDE SEQUENCE</scope>
    <source>
        <strain evidence="1">SC-2020</strain>
    </source>
</reference>
<evidence type="ECO:0000313" key="1">
    <source>
        <dbReference type="EMBL" id="KAJ7006396.1"/>
    </source>
</evidence>
<dbReference type="AlphaFoldDB" id="A0AAD6WC56"/>
<dbReference type="Proteomes" id="UP001164929">
    <property type="component" value="Chromosome 2"/>
</dbReference>
<organism evidence="1 2">
    <name type="scientific">Populus alba x Populus x berolinensis</name>
    <dbReference type="NCBI Taxonomy" id="444605"/>
    <lineage>
        <taxon>Eukaryota</taxon>
        <taxon>Viridiplantae</taxon>
        <taxon>Streptophyta</taxon>
        <taxon>Embryophyta</taxon>
        <taxon>Tracheophyta</taxon>
        <taxon>Spermatophyta</taxon>
        <taxon>Magnoliopsida</taxon>
        <taxon>eudicotyledons</taxon>
        <taxon>Gunneridae</taxon>
        <taxon>Pentapetalae</taxon>
        <taxon>rosids</taxon>
        <taxon>fabids</taxon>
        <taxon>Malpighiales</taxon>
        <taxon>Salicaceae</taxon>
        <taxon>Saliceae</taxon>
        <taxon>Populus</taxon>
    </lineage>
</organism>
<sequence>MPYRFHLKIQRKAHDMPAEKLMIRDVPFDIICATTQVIFTNTTIPKPRGIYLLGHIVSREACLNPDTQIAQDQN</sequence>
<accession>A0AAD6WC56</accession>
<comment type="caution">
    <text evidence="1">The sequence shown here is derived from an EMBL/GenBank/DDBJ whole genome shotgun (WGS) entry which is preliminary data.</text>
</comment>